<proteinExistence type="predicted"/>
<keyword evidence="2" id="KW-1185">Reference proteome</keyword>
<dbReference type="Proteomes" id="UP000620124">
    <property type="component" value="Unassembled WGS sequence"/>
</dbReference>
<dbReference type="InterPro" id="IPR059179">
    <property type="entry name" value="MLKL-like_MCAfunc"/>
</dbReference>
<dbReference type="CDD" id="cd21037">
    <property type="entry name" value="MLKL_NTD"/>
    <property type="match status" value="1"/>
</dbReference>
<dbReference type="AlphaFoldDB" id="A0A8H6X2Q7"/>
<dbReference type="EMBL" id="JACAZI010000030">
    <property type="protein sequence ID" value="KAF7333080.1"/>
    <property type="molecule type" value="Genomic_DNA"/>
</dbReference>
<evidence type="ECO:0000313" key="2">
    <source>
        <dbReference type="Proteomes" id="UP000620124"/>
    </source>
</evidence>
<protein>
    <submittedName>
        <fullName evidence="1">Uncharacterized protein</fullName>
    </submittedName>
</protein>
<comment type="caution">
    <text evidence="1">The sequence shown here is derived from an EMBL/GenBank/DDBJ whole genome shotgun (WGS) entry which is preliminary data.</text>
</comment>
<gene>
    <name evidence="1" type="ORF">MVEN_02372900</name>
</gene>
<evidence type="ECO:0000313" key="1">
    <source>
        <dbReference type="EMBL" id="KAF7333080.1"/>
    </source>
</evidence>
<dbReference type="GO" id="GO:0007166">
    <property type="term" value="P:cell surface receptor signaling pathway"/>
    <property type="evidence" value="ECO:0007669"/>
    <property type="project" value="InterPro"/>
</dbReference>
<dbReference type="Gene3D" id="1.20.930.20">
    <property type="entry name" value="Adaptor protein Cbl, N-terminal domain"/>
    <property type="match status" value="1"/>
</dbReference>
<dbReference type="OrthoDB" id="3028998at2759"/>
<accession>A0A8H6X2Q7</accession>
<name>A0A8H6X2Q7_9AGAR</name>
<reference evidence="1" key="1">
    <citation type="submission" date="2020-05" db="EMBL/GenBank/DDBJ databases">
        <title>Mycena genomes resolve the evolution of fungal bioluminescence.</title>
        <authorList>
            <person name="Tsai I.J."/>
        </authorList>
    </citation>
    <scope>NUCLEOTIDE SEQUENCE</scope>
    <source>
        <strain evidence="1">CCC161011</strain>
    </source>
</reference>
<organism evidence="1 2">
    <name type="scientific">Mycena venus</name>
    <dbReference type="NCBI Taxonomy" id="2733690"/>
    <lineage>
        <taxon>Eukaryota</taxon>
        <taxon>Fungi</taxon>
        <taxon>Dikarya</taxon>
        <taxon>Basidiomycota</taxon>
        <taxon>Agaricomycotina</taxon>
        <taxon>Agaricomycetes</taxon>
        <taxon>Agaricomycetidae</taxon>
        <taxon>Agaricales</taxon>
        <taxon>Marasmiineae</taxon>
        <taxon>Mycenaceae</taxon>
        <taxon>Mycena</taxon>
    </lineage>
</organism>
<dbReference type="InterPro" id="IPR036537">
    <property type="entry name" value="Adaptor_Cbl_N_dom_sf"/>
</dbReference>
<sequence length="102" mass="11197">MPHQPTVAEIRTNTIVAYLAPAVTLLNELNDAFGSPFLPAITNTTQSLITIVQDVKNNKDECIKLMENVHELLYAVIDLHIQSETPGSLAPAMLDHVGKFTE</sequence>